<accession>A0A1G2KYF8</accession>
<comment type="caution">
    <text evidence="1">The sequence shown here is derived from an EMBL/GenBank/DDBJ whole genome shotgun (WGS) entry which is preliminary data.</text>
</comment>
<reference evidence="1 2" key="1">
    <citation type="journal article" date="2016" name="Nat. Commun.">
        <title>Thousands of microbial genomes shed light on interconnected biogeochemical processes in an aquifer system.</title>
        <authorList>
            <person name="Anantharaman K."/>
            <person name="Brown C.T."/>
            <person name="Hug L.A."/>
            <person name="Sharon I."/>
            <person name="Castelle C.J."/>
            <person name="Probst A.J."/>
            <person name="Thomas B.C."/>
            <person name="Singh A."/>
            <person name="Wilkins M.J."/>
            <person name="Karaoz U."/>
            <person name="Brodie E.L."/>
            <person name="Williams K.H."/>
            <person name="Hubbard S.S."/>
            <person name="Banfield J.F."/>
        </authorList>
    </citation>
    <scope>NUCLEOTIDE SEQUENCE [LARGE SCALE GENOMIC DNA]</scope>
</reference>
<dbReference type="EMBL" id="MHQO01000081">
    <property type="protein sequence ID" value="OHA04380.1"/>
    <property type="molecule type" value="Genomic_DNA"/>
</dbReference>
<evidence type="ECO:0000313" key="1">
    <source>
        <dbReference type="EMBL" id="OHA04380.1"/>
    </source>
</evidence>
<evidence type="ECO:0000313" key="2">
    <source>
        <dbReference type="Proteomes" id="UP000177982"/>
    </source>
</evidence>
<name>A0A1G2KYF8_9BACT</name>
<protein>
    <submittedName>
        <fullName evidence="1">Uncharacterized protein</fullName>
    </submittedName>
</protein>
<proteinExistence type="predicted"/>
<dbReference type="Proteomes" id="UP000177982">
    <property type="component" value="Unassembled WGS sequence"/>
</dbReference>
<gene>
    <name evidence="1" type="ORF">A2934_04715</name>
</gene>
<organism evidence="1 2">
    <name type="scientific">Candidatus Sungbacteria bacterium RIFCSPLOWO2_01_FULL_47_10</name>
    <dbReference type="NCBI Taxonomy" id="1802276"/>
    <lineage>
        <taxon>Bacteria</taxon>
        <taxon>Candidatus Sungiibacteriota</taxon>
    </lineage>
</organism>
<dbReference type="AlphaFoldDB" id="A0A1G2KYF8"/>
<sequence>MKKVKESSAQDVFIRRAQDKQDAIFGNMSADQKMKLGSGLWRLAKELDSKKIDYRLWRKK</sequence>